<keyword evidence="3" id="KW-1185">Reference proteome</keyword>
<evidence type="ECO:0000313" key="2">
    <source>
        <dbReference type="EMBL" id="OTG10901.1"/>
    </source>
</evidence>
<protein>
    <submittedName>
        <fullName evidence="2">Uncharacterized protein</fullName>
    </submittedName>
</protein>
<dbReference type="Proteomes" id="UP000215914">
    <property type="component" value="Chromosome 10"/>
</dbReference>
<dbReference type="InParanoid" id="A0A251TLP0"/>
<reference evidence="3" key="1">
    <citation type="journal article" date="2017" name="Nature">
        <title>The sunflower genome provides insights into oil metabolism, flowering and Asterid evolution.</title>
        <authorList>
            <person name="Badouin H."/>
            <person name="Gouzy J."/>
            <person name="Grassa C.J."/>
            <person name="Murat F."/>
            <person name="Staton S.E."/>
            <person name="Cottret L."/>
            <person name="Lelandais-Briere C."/>
            <person name="Owens G.L."/>
            <person name="Carrere S."/>
            <person name="Mayjonade B."/>
            <person name="Legrand L."/>
            <person name="Gill N."/>
            <person name="Kane N.C."/>
            <person name="Bowers J.E."/>
            <person name="Hubner S."/>
            <person name="Bellec A."/>
            <person name="Berard A."/>
            <person name="Berges H."/>
            <person name="Blanchet N."/>
            <person name="Boniface M.C."/>
            <person name="Brunel D."/>
            <person name="Catrice O."/>
            <person name="Chaidir N."/>
            <person name="Claudel C."/>
            <person name="Donnadieu C."/>
            <person name="Faraut T."/>
            <person name="Fievet G."/>
            <person name="Helmstetter N."/>
            <person name="King M."/>
            <person name="Knapp S.J."/>
            <person name="Lai Z."/>
            <person name="Le Paslier M.C."/>
            <person name="Lippi Y."/>
            <person name="Lorenzon L."/>
            <person name="Mandel J.R."/>
            <person name="Marage G."/>
            <person name="Marchand G."/>
            <person name="Marquand E."/>
            <person name="Bret-Mestries E."/>
            <person name="Morien E."/>
            <person name="Nambeesan S."/>
            <person name="Nguyen T."/>
            <person name="Pegot-Espagnet P."/>
            <person name="Pouilly N."/>
            <person name="Raftis F."/>
            <person name="Sallet E."/>
            <person name="Schiex T."/>
            <person name="Thomas J."/>
            <person name="Vandecasteele C."/>
            <person name="Vares D."/>
            <person name="Vear F."/>
            <person name="Vautrin S."/>
            <person name="Crespi M."/>
            <person name="Mangin B."/>
            <person name="Burke J.M."/>
            <person name="Salse J."/>
            <person name="Munos S."/>
            <person name="Vincourt P."/>
            <person name="Rieseberg L.H."/>
            <person name="Langlade N.B."/>
        </authorList>
    </citation>
    <scope>NUCLEOTIDE SEQUENCE [LARGE SCALE GENOMIC DNA]</scope>
    <source>
        <strain evidence="3">cv. SF193</strain>
    </source>
</reference>
<evidence type="ECO:0000313" key="3">
    <source>
        <dbReference type="Proteomes" id="UP000215914"/>
    </source>
</evidence>
<feature type="region of interest" description="Disordered" evidence="1">
    <location>
        <begin position="1"/>
        <end position="21"/>
    </location>
</feature>
<accession>A0A251TLP0</accession>
<gene>
    <name evidence="2" type="ORF">HannXRQ_Chr10g0292861</name>
</gene>
<dbReference type="AlphaFoldDB" id="A0A251TLP0"/>
<dbReference type="EMBL" id="CM007899">
    <property type="protein sequence ID" value="OTG10901.1"/>
    <property type="molecule type" value="Genomic_DNA"/>
</dbReference>
<organism evidence="2 3">
    <name type="scientific">Helianthus annuus</name>
    <name type="common">Common sunflower</name>
    <dbReference type="NCBI Taxonomy" id="4232"/>
    <lineage>
        <taxon>Eukaryota</taxon>
        <taxon>Viridiplantae</taxon>
        <taxon>Streptophyta</taxon>
        <taxon>Embryophyta</taxon>
        <taxon>Tracheophyta</taxon>
        <taxon>Spermatophyta</taxon>
        <taxon>Magnoliopsida</taxon>
        <taxon>eudicotyledons</taxon>
        <taxon>Gunneridae</taxon>
        <taxon>Pentapetalae</taxon>
        <taxon>asterids</taxon>
        <taxon>campanulids</taxon>
        <taxon>Asterales</taxon>
        <taxon>Asteraceae</taxon>
        <taxon>Asteroideae</taxon>
        <taxon>Heliantheae alliance</taxon>
        <taxon>Heliantheae</taxon>
        <taxon>Helianthus</taxon>
    </lineage>
</organism>
<proteinExistence type="predicted"/>
<sequence>MRFKEGGSSQPGRKQDKTKVNIPLEQILDRRNEHTLRHLIASARQVLKGDSVFLLMDVFIYL</sequence>
<evidence type="ECO:0000256" key="1">
    <source>
        <dbReference type="SAM" id="MobiDB-lite"/>
    </source>
</evidence>
<name>A0A251TLP0_HELAN</name>